<name>A0A3M9XAZ7_9HYPH</name>
<feature type="domain" description="Acyl-CoA dehydrogenase/oxidase N-terminal" evidence="13">
    <location>
        <begin position="31"/>
        <end position="150"/>
    </location>
</feature>
<evidence type="ECO:0000256" key="1">
    <source>
        <dbReference type="ARBA" id="ARBA00001974"/>
    </source>
</evidence>
<dbReference type="InterPro" id="IPR013786">
    <property type="entry name" value="AcylCoA_DH/ox_N"/>
</dbReference>
<proteinExistence type="inferred from homology"/>
<comment type="function">
    <text evidence="7">Involved in the assimilation of dimethylsulphoniopropionate (DMSP), an important compound in the fixation of carbon in marine phytoplankton, by mediating the conversion of 3-(methylthio)propanoyl-CoA (MMPA-CoA) to 3-(methylthio)acryloyl-CoA (MTA-CoA).</text>
</comment>
<evidence type="ECO:0000256" key="3">
    <source>
        <dbReference type="ARBA" id="ARBA00022630"/>
    </source>
</evidence>
<evidence type="ECO:0000259" key="12">
    <source>
        <dbReference type="Pfam" id="PF02770"/>
    </source>
</evidence>
<dbReference type="Pfam" id="PF12806">
    <property type="entry name" value="Acyl-CoA_dh_C"/>
    <property type="match status" value="1"/>
</dbReference>
<dbReference type="SUPFAM" id="SSF56645">
    <property type="entry name" value="Acyl-CoA dehydrogenase NM domain-like"/>
    <property type="match status" value="1"/>
</dbReference>
<feature type="domain" description="Acetyl-CoA dehydrogenase-like C-terminal" evidence="14">
    <location>
        <begin position="460"/>
        <end position="581"/>
    </location>
</feature>
<dbReference type="InterPro" id="IPR052166">
    <property type="entry name" value="Diverse_Acyl-CoA_DH"/>
</dbReference>
<dbReference type="GO" id="GO:0016627">
    <property type="term" value="F:oxidoreductase activity, acting on the CH-CH group of donors"/>
    <property type="evidence" value="ECO:0007669"/>
    <property type="project" value="InterPro"/>
</dbReference>
<keyword evidence="3 10" id="KW-0285">Flavoprotein</keyword>
<evidence type="ECO:0000259" key="14">
    <source>
        <dbReference type="Pfam" id="PF12806"/>
    </source>
</evidence>
<dbReference type="AlphaFoldDB" id="A0A3M9XAZ7"/>
<dbReference type="InterPro" id="IPR009075">
    <property type="entry name" value="AcylCo_DH/oxidase_C"/>
</dbReference>
<dbReference type="Pfam" id="PF02771">
    <property type="entry name" value="Acyl-CoA_dh_N"/>
    <property type="match status" value="1"/>
</dbReference>
<accession>A0A3M9XAZ7</accession>
<dbReference type="GO" id="GO:0050660">
    <property type="term" value="F:flavin adenine dinucleotide binding"/>
    <property type="evidence" value="ECO:0007669"/>
    <property type="project" value="InterPro"/>
</dbReference>
<dbReference type="PANTHER" id="PTHR42803">
    <property type="entry name" value="ACYL-COA DEHYDROGENASE"/>
    <property type="match status" value="1"/>
</dbReference>
<evidence type="ECO:0000256" key="10">
    <source>
        <dbReference type="RuleBase" id="RU362125"/>
    </source>
</evidence>
<organism evidence="15 16">
    <name type="scientific">Mesorhizobium japonicum</name>
    <dbReference type="NCBI Taxonomy" id="2066070"/>
    <lineage>
        <taxon>Bacteria</taxon>
        <taxon>Pseudomonadati</taxon>
        <taxon>Pseudomonadota</taxon>
        <taxon>Alphaproteobacteria</taxon>
        <taxon>Hyphomicrobiales</taxon>
        <taxon>Phyllobacteriaceae</taxon>
        <taxon>Mesorhizobium</taxon>
    </lineage>
</organism>
<protein>
    <recommendedName>
        <fullName evidence="9">3-methylmercaptopropionyl-CoA dehydrogenase</fullName>
        <ecNumber evidence="8">1.3.99.41</ecNumber>
    </recommendedName>
</protein>
<evidence type="ECO:0000256" key="7">
    <source>
        <dbReference type="ARBA" id="ARBA00058683"/>
    </source>
</evidence>
<dbReference type="PANTHER" id="PTHR42803:SF1">
    <property type="entry name" value="BROAD-SPECIFICITY LINEAR ACYL-COA DEHYDROGENASE FADE5"/>
    <property type="match status" value="1"/>
</dbReference>
<evidence type="ECO:0000256" key="8">
    <source>
        <dbReference type="ARBA" id="ARBA00066694"/>
    </source>
</evidence>
<dbReference type="Proteomes" id="UP000275436">
    <property type="component" value="Unassembled WGS sequence"/>
</dbReference>
<reference evidence="15 16" key="1">
    <citation type="journal article" date="2018" name="Mol. Plant Microbe Interact.">
        <title>Taxonomically Different Co-Microsymbionts of a Relict Legume, Oxytropis popoviana, Have Complementary Sets of Symbiotic Genes and Together Increase the Efficiency of Plant Nodulation.</title>
        <authorList>
            <person name="Safronova V."/>
            <person name="Belimov A."/>
            <person name="Sazanova A."/>
            <person name="Chirak E."/>
            <person name="Verkhozina A."/>
            <person name="Kuznetsova I."/>
            <person name="Andronov E."/>
            <person name="Puhalsky J."/>
            <person name="Tikhonovich I."/>
        </authorList>
    </citation>
    <scope>NUCLEOTIDE SEQUENCE [LARGE SCALE GENOMIC DNA]</scope>
    <source>
        <strain evidence="15 16">Opo-235</strain>
    </source>
</reference>
<comment type="similarity">
    <text evidence="2 10">Belongs to the acyl-CoA dehydrogenase family.</text>
</comment>
<comment type="cofactor">
    <cofactor evidence="1 10">
        <name>FAD</name>
        <dbReference type="ChEBI" id="CHEBI:57692"/>
    </cofactor>
</comment>
<comment type="catalytic activity">
    <reaction evidence="6">
        <text>3-(methylsulfanyl)propanoyl-CoA + oxidized [electron-transfer flavoprotein] + H(+) = 3-(methylsulfanyl)acryloyl-CoA + reduced [electron-transfer flavoprotein]</text>
        <dbReference type="Rhea" id="RHEA:52612"/>
        <dbReference type="Rhea" id="RHEA-COMP:10685"/>
        <dbReference type="Rhea" id="RHEA-COMP:10686"/>
        <dbReference type="ChEBI" id="CHEBI:15378"/>
        <dbReference type="ChEBI" id="CHEBI:57692"/>
        <dbReference type="ChEBI" id="CHEBI:58307"/>
        <dbReference type="ChEBI" id="CHEBI:82815"/>
        <dbReference type="ChEBI" id="CHEBI:84994"/>
        <dbReference type="EC" id="1.3.99.41"/>
    </reaction>
    <physiologicalReaction direction="left-to-right" evidence="6">
        <dbReference type="Rhea" id="RHEA:52613"/>
    </physiologicalReaction>
</comment>
<dbReference type="EMBL" id="QKOD01000003">
    <property type="protein sequence ID" value="RNJ44906.1"/>
    <property type="molecule type" value="Genomic_DNA"/>
</dbReference>
<evidence type="ECO:0000259" key="13">
    <source>
        <dbReference type="Pfam" id="PF02771"/>
    </source>
</evidence>
<sequence length="583" mass="62574">MTFEAPLKDLMFNITHIAPWSGDAMGDLETAAAVLDEFGRFCAEEIAPLNAAGDRIGSHWDGGLVQTPPGFREAYAKFMDMGWQGLRHPSQFGGHDMPRAVAAAATEIINAANMSFALCPLLTDGAIEALVRFGSPEIQQTYLHKLVSGKWTGTMNLTESQAGSDLALIRTRAERQANGTYQISGTKIFITYGEHDLAENIIHLVLARTPGAPDGVKGISLFLVPKLLVGESGEPGAQNSLRCQSIEHKLGVRASPTCMLEFEGATGFLIGRENAGLEIMFTMMNAARFAVGVQGVAIAERACQMALSYAKTRMQGRPVDGSAFEAVPIIRHPDVRRMLAHMRATTEGGRALAAAAAGWQDRAQFAKTPELREGALAIAEFLVPLIKGFCTEMSLQVASTGVQIYGGMGFIEETGVAQYYRDARILPIYEGTTAIQANDLLGRKTLRDGGSTARRLAALIAQTENALRQGSPVAQEIAAQLSCAREAFESVVAHLVAVKPTELNAAYAGAVPYLMLAGNLVAGWQLARSVLVAEAELEDGQDPDFMTAKIATARFYAQHILGETDLQRARVMDGAASLLDIEF</sequence>
<evidence type="ECO:0000256" key="9">
    <source>
        <dbReference type="ARBA" id="ARBA00069043"/>
    </source>
</evidence>
<dbReference type="SUPFAM" id="SSF47203">
    <property type="entry name" value="Acyl-CoA dehydrogenase C-terminal domain-like"/>
    <property type="match status" value="1"/>
</dbReference>
<dbReference type="InterPro" id="IPR036250">
    <property type="entry name" value="AcylCo_DH-like_C"/>
</dbReference>
<evidence type="ECO:0000259" key="11">
    <source>
        <dbReference type="Pfam" id="PF00441"/>
    </source>
</evidence>
<dbReference type="InterPro" id="IPR006091">
    <property type="entry name" value="Acyl-CoA_Oxase/DH_mid-dom"/>
</dbReference>
<dbReference type="EC" id="1.3.99.41" evidence="8"/>
<dbReference type="InterPro" id="IPR025878">
    <property type="entry name" value="Acyl-CoA_dh-like_C_dom"/>
</dbReference>
<dbReference type="Gene3D" id="1.20.140.10">
    <property type="entry name" value="Butyryl-CoA Dehydrogenase, subunit A, domain 3"/>
    <property type="match status" value="1"/>
</dbReference>
<dbReference type="Gene3D" id="2.40.110.10">
    <property type="entry name" value="Butyryl-CoA Dehydrogenase, subunit A, domain 2"/>
    <property type="match status" value="1"/>
</dbReference>
<gene>
    <name evidence="15" type="ORF">DNR46_13400</name>
</gene>
<dbReference type="Pfam" id="PF00441">
    <property type="entry name" value="Acyl-CoA_dh_1"/>
    <property type="match status" value="1"/>
</dbReference>
<keyword evidence="4 10" id="KW-0274">FAD</keyword>
<evidence type="ECO:0000256" key="2">
    <source>
        <dbReference type="ARBA" id="ARBA00009347"/>
    </source>
</evidence>
<dbReference type="Gene3D" id="1.10.540.10">
    <property type="entry name" value="Acyl-CoA dehydrogenase/oxidase, N-terminal domain"/>
    <property type="match status" value="1"/>
</dbReference>
<comment type="caution">
    <text evidence="15">The sequence shown here is derived from an EMBL/GenBank/DDBJ whole genome shotgun (WGS) entry which is preliminary data.</text>
</comment>
<keyword evidence="5 10" id="KW-0560">Oxidoreductase</keyword>
<evidence type="ECO:0000256" key="5">
    <source>
        <dbReference type="ARBA" id="ARBA00023002"/>
    </source>
</evidence>
<feature type="domain" description="Acyl-CoA dehydrogenase/oxidase C-terminal" evidence="11">
    <location>
        <begin position="274"/>
        <end position="440"/>
    </location>
</feature>
<evidence type="ECO:0000256" key="6">
    <source>
        <dbReference type="ARBA" id="ARBA00051388"/>
    </source>
</evidence>
<dbReference type="Pfam" id="PF02770">
    <property type="entry name" value="Acyl-CoA_dh_M"/>
    <property type="match status" value="1"/>
</dbReference>
<dbReference type="RefSeq" id="WP_123168080.1">
    <property type="nucleotide sequence ID" value="NZ_QKOD01000003.1"/>
</dbReference>
<dbReference type="InterPro" id="IPR009100">
    <property type="entry name" value="AcylCoA_DH/oxidase_NM_dom_sf"/>
</dbReference>
<evidence type="ECO:0000313" key="15">
    <source>
        <dbReference type="EMBL" id="RNJ44906.1"/>
    </source>
</evidence>
<evidence type="ECO:0000256" key="4">
    <source>
        <dbReference type="ARBA" id="ARBA00022827"/>
    </source>
</evidence>
<feature type="domain" description="Acyl-CoA oxidase/dehydrogenase middle" evidence="12">
    <location>
        <begin position="155"/>
        <end position="263"/>
    </location>
</feature>
<dbReference type="InterPro" id="IPR037069">
    <property type="entry name" value="AcylCoA_DH/ox_N_sf"/>
</dbReference>
<dbReference type="InterPro" id="IPR046373">
    <property type="entry name" value="Acyl-CoA_Oxase/DH_mid-dom_sf"/>
</dbReference>
<dbReference type="FunFam" id="2.40.110.10:FF:000031">
    <property type="entry name" value="Acyl-CoA dehydrogenase, putative"/>
    <property type="match status" value="1"/>
</dbReference>
<evidence type="ECO:0000313" key="16">
    <source>
        <dbReference type="Proteomes" id="UP000275436"/>
    </source>
</evidence>